<organism evidence="1 2">
    <name type="scientific">Zosterops lateralis melanops</name>
    <dbReference type="NCBI Taxonomy" id="1220523"/>
    <lineage>
        <taxon>Eukaryota</taxon>
        <taxon>Metazoa</taxon>
        <taxon>Chordata</taxon>
        <taxon>Craniata</taxon>
        <taxon>Vertebrata</taxon>
        <taxon>Euteleostomi</taxon>
        <taxon>Archelosauria</taxon>
        <taxon>Archosauria</taxon>
        <taxon>Dinosauria</taxon>
        <taxon>Saurischia</taxon>
        <taxon>Theropoda</taxon>
        <taxon>Coelurosauria</taxon>
        <taxon>Aves</taxon>
        <taxon>Neognathae</taxon>
        <taxon>Neoaves</taxon>
        <taxon>Telluraves</taxon>
        <taxon>Australaves</taxon>
        <taxon>Passeriformes</taxon>
        <taxon>Sylvioidea</taxon>
        <taxon>Zosteropidae</taxon>
        <taxon>Zosterops</taxon>
    </lineage>
</organism>
<accession>A0A8D2NX55</accession>
<keyword evidence="2" id="KW-1185">Reference proteome</keyword>
<reference evidence="1" key="2">
    <citation type="submission" date="2025-09" db="UniProtKB">
        <authorList>
            <consortium name="Ensembl"/>
        </authorList>
    </citation>
    <scope>IDENTIFICATION</scope>
</reference>
<evidence type="ECO:0000313" key="2">
    <source>
        <dbReference type="Proteomes" id="UP000694401"/>
    </source>
</evidence>
<reference evidence="1" key="1">
    <citation type="submission" date="2025-08" db="UniProtKB">
        <authorList>
            <consortium name="Ensembl"/>
        </authorList>
    </citation>
    <scope>IDENTIFICATION</scope>
</reference>
<proteinExistence type="predicted"/>
<protein>
    <submittedName>
        <fullName evidence="1">Uncharacterized protein</fullName>
    </submittedName>
</protein>
<dbReference type="AlphaFoldDB" id="A0A8D2NX55"/>
<sequence>MSPRRRHYYSKRRTNLYFSSCGFNVGLKLDSVVQQPLQRTMDKYFWKCKGRPVSSLNCLKDAWSVLQRSRVANM</sequence>
<name>A0A8D2NX55_ZOSLA</name>
<dbReference type="Ensembl" id="ENSZLMT00000004115.1">
    <property type="protein sequence ID" value="ENSZLMP00000003981.1"/>
    <property type="gene ID" value="ENSZLMG00000002871.1"/>
</dbReference>
<evidence type="ECO:0000313" key="1">
    <source>
        <dbReference type="Ensembl" id="ENSZLMP00000003981.1"/>
    </source>
</evidence>
<dbReference type="Proteomes" id="UP000694401">
    <property type="component" value="Unassembled WGS sequence"/>
</dbReference>